<evidence type="ECO:0000256" key="2">
    <source>
        <dbReference type="SAM" id="Phobius"/>
    </source>
</evidence>
<feature type="compositionally biased region" description="Polar residues" evidence="1">
    <location>
        <begin position="315"/>
        <end position="327"/>
    </location>
</feature>
<feature type="compositionally biased region" description="Acidic residues" evidence="1">
    <location>
        <begin position="1"/>
        <end position="10"/>
    </location>
</feature>
<reference evidence="3 4" key="1">
    <citation type="submission" date="2024-01" db="EMBL/GenBank/DDBJ databases">
        <title>A draft genome for the cacao thread blight pathogen Marasmiellus scandens.</title>
        <authorList>
            <person name="Baruah I.K."/>
            <person name="Leung J."/>
            <person name="Bukari Y."/>
            <person name="Amoako-Attah I."/>
            <person name="Meinhardt L.W."/>
            <person name="Bailey B.A."/>
            <person name="Cohen S.P."/>
        </authorList>
    </citation>
    <scope>NUCLEOTIDE SEQUENCE [LARGE SCALE GENOMIC DNA]</scope>
    <source>
        <strain evidence="3 4">GH-19</strain>
    </source>
</reference>
<feature type="transmembrane region" description="Helical" evidence="2">
    <location>
        <begin position="238"/>
        <end position="259"/>
    </location>
</feature>
<feature type="transmembrane region" description="Helical" evidence="2">
    <location>
        <begin position="99"/>
        <end position="123"/>
    </location>
</feature>
<keyword evidence="2" id="KW-1133">Transmembrane helix</keyword>
<protein>
    <recommendedName>
        <fullName evidence="5">Transmembrane protein</fullName>
    </recommendedName>
</protein>
<feature type="compositionally biased region" description="Basic and acidic residues" evidence="1">
    <location>
        <begin position="279"/>
        <end position="295"/>
    </location>
</feature>
<name>A0ABR1J2I2_9AGAR</name>
<organism evidence="3 4">
    <name type="scientific">Marasmiellus scandens</name>
    <dbReference type="NCBI Taxonomy" id="2682957"/>
    <lineage>
        <taxon>Eukaryota</taxon>
        <taxon>Fungi</taxon>
        <taxon>Dikarya</taxon>
        <taxon>Basidiomycota</taxon>
        <taxon>Agaricomycotina</taxon>
        <taxon>Agaricomycetes</taxon>
        <taxon>Agaricomycetidae</taxon>
        <taxon>Agaricales</taxon>
        <taxon>Marasmiineae</taxon>
        <taxon>Omphalotaceae</taxon>
        <taxon>Marasmiellus</taxon>
    </lineage>
</organism>
<keyword evidence="2" id="KW-0812">Transmembrane</keyword>
<keyword evidence="2" id="KW-0472">Membrane</keyword>
<gene>
    <name evidence="3" type="ORF">VKT23_013686</name>
</gene>
<feature type="compositionally biased region" description="Polar residues" evidence="1">
    <location>
        <begin position="12"/>
        <end position="31"/>
    </location>
</feature>
<accession>A0ABR1J2I2</accession>
<comment type="caution">
    <text evidence="3">The sequence shown here is derived from an EMBL/GenBank/DDBJ whole genome shotgun (WGS) entry which is preliminary data.</text>
</comment>
<feature type="transmembrane region" description="Helical" evidence="2">
    <location>
        <begin position="162"/>
        <end position="181"/>
    </location>
</feature>
<feature type="transmembrane region" description="Helical" evidence="2">
    <location>
        <begin position="548"/>
        <end position="570"/>
    </location>
</feature>
<feature type="transmembrane region" description="Helical" evidence="2">
    <location>
        <begin position="577"/>
        <end position="600"/>
    </location>
</feature>
<evidence type="ECO:0008006" key="5">
    <source>
        <dbReference type="Google" id="ProtNLM"/>
    </source>
</evidence>
<dbReference type="Proteomes" id="UP001498398">
    <property type="component" value="Unassembled WGS sequence"/>
</dbReference>
<feature type="transmembrane region" description="Helical" evidence="2">
    <location>
        <begin position="193"/>
        <end position="218"/>
    </location>
</feature>
<feature type="compositionally biased region" description="Low complexity" evidence="1">
    <location>
        <begin position="337"/>
        <end position="352"/>
    </location>
</feature>
<keyword evidence="4" id="KW-1185">Reference proteome</keyword>
<dbReference type="EMBL" id="JBANRG010000038">
    <property type="protein sequence ID" value="KAK7448423.1"/>
    <property type="molecule type" value="Genomic_DNA"/>
</dbReference>
<sequence>MTHHDDDDDSLASPTSPFSPANTITQETATRTRLHSSPERHRSDSGAGGGHFLNCVPEDGAVEFERDVPEAVQDEEDEWDVDKELEEQGLYRGSYRTLVLLYAFAPLTFVLGFILFVFLPLLMSPSDTQHPYPYSGTLPFPIPELLVSLSLYSLSHVLRSPFYTLSQTLLSWIYSLLSSTWQSLHPNLANSFIITLSTLIHTLVTTVLRLAAFPILLVSDSNSLFTSHGVDHQPFYTSFVRVWWIALGWALIEAVVGIIQGYQSIALYKDVLVNVDEDGRPVGRDFEEGTREGRTSDGNGKGKGKLAKVYGTFGKQPQPSQETQTQMGPLAQGQDQSSSSPRPPSLSREISSNSQRLLQDQNLENVHERFSSAEENEPLLGSISSISRFGFGTGRRSDIELPYLANLSSLSIEHGDNCENLEQSLELQVNQDLDELMLLRARDELERLCGVPFIKIPVFVSCLQRINSLLLSVGVTVLLGAAYLSTSTSSDSSESAANASQLFFSSFSSPHSSIPIFSLPSSPAPHKYLMLARTTSSTLSPSNLPSPAAVLAPTIVLLVIISLLHTQLLLPRLGVHTVVYIGALLSLGAFFAALGVWGVLE</sequence>
<feature type="transmembrane region" description="Helical" evidence="2">
    <location>
        <begin position="466"/>
        <end position="484"/>
    </location>
</feature>
<feature type="region of interest" description="Disordered" evidence="1">
    <location>
        <begin position="279"/>
        <end position="355"/>
    </location>
</feature>
<evidence type="ECO:0000313" key="3">
    <source>
        <dbReference type="EMBL" id="KAK7448423.1"/>
    </source>
</evidence>
<evidence type="ECO:0000313" key="4">
    <source>
        <dbReference type="Proteomes" id="UP001498398"/>
    </source>
</evidence>
<evidence type="ECO:0000256" key="1">
    <source>
        <dbReference type="SAM" id="MobiDB-lite"/>
    </source>
</evidence>
<proteinExistence type="predicted"/>
<feature type="region of interest" description="Disordered" evidence="1">
    <location>
        <begin position="1"/>
        <end position="52"/>
    </location>
</feature>